<evidence type="ECO:0000259" key="2">
    <source>
        <dbReference type="SMART" id="SM00507"/>
    </source>
</evidence>
<proteinExistence type="inferred from homology"/>
<dbReference type="InterPro" id="IPR003615">
    <property type="entry name" value="HNH_nuc"/>
</dbReference>
<dbReference type="Gene3D" id="1.10.30.50">
    <property type="match status" value="1"/>
</dbReference>
<dbReference type="Proteomes" id="UP000004881">
    <property type="component" value="Unassembled WGS sequence"/>
</dbReference>
<evidence type="ECO:0000313" key="4">
    <source>
        <dbReference type="Proteomes" id="UP000004881"/>
    </source>
</evidence>
<name>A0ABQ0HHS8_9ACTN</name>
<protein>
    <recommendedName>
        <fullName evidence="2">HNH nuclease domain-containing protein</fullName>
    </recommendedName>
</protein>
<evidence type="ECO:0000313" key="3">
    <source>
        <dbReference type="EMBL" id="GAB45437.1"/>
    </source>
</evidence>
<dbReference type="EMBL" id="BAFD01000091">
    <property type="protein sequence ID" value="GAB45437.1"/>
    <property type="molecule type" value="Genomic_DNA"/>
</dbReference>
<comment type="caution">
    <text evidence="3">The sequence shown here is derived from an EMBL/GenBank/DDBJ whole genome shotgun (WGS) entry which is preliminary data.</text>
</comment>
<evidence type="ECO:0000256" key="1">
    <source>
        <dbReference type="ARBA" id="ARBA00023450"/>
    </source>
</evidence>
<dbReference type="CDD" id="cd00085">
    <property type="entry name" value="HNHc"/>
    <property type="match status" value="1"/>
</dbReference>
<sequence length="421" mass="44717">MSEYLGVMTSITALRDTLIGLPPPPDDGSGRAVFERLDELRVLRNVVDHQIAVHIALFDASDAAARAGTTTRTALIEMGMPPAAAGRGVRIAGGLASLPKLADCAADGYLSAECVDAVVRGITLIDTRAPAALSDGDRSAVESELLTQAFSGATPAEINDHARSIAVRVAATDPDAVPAADDASLNTVHTRVTEEGRVAITADVTAVIGEKFLSMIDERSCPRPEPDGADDRRGVTQRRADGLELLLDQAAIGAAMTTAGAPRTQVLVTIPADGADPARLPWVGAVTASTARRLSCDGGVAEIVLDDEGVPLRMGTTKRLFPHHLRQAIVVRDQCCVKCGAPAAHTQVHHLIHWADGGATDLDNGCLLCQRCHTQVHHHGWQVVMGPDRHPWLIPPADIDPRRRPRPAYNRRTLRLDDAPV</sequence>
<comment type="similarity">
    <text evidence="1">Belongs to the Rv1128c/1148c/1588c/1702c/1945/3466 family.</text>
</comment>
<keyword evidence="4" id="KW-1185">Reference proteome</keyword>
<dbReference type="InterPro" id="IPR003870">
    <property type="entry name" value="DUF222"/>
</dbReference>
<organism evidence="3 4">
    <name type="scientific">Gordonia terrae NBRC 100016</name>
    <dbReference type="NCBI Taxonomy" id="1089454"/>
    <lineage>
        <taxon>Bacteria</taxon>
        <taxon>Bacillati</taxon>
        <taxon>Actinomycetota</taxon>
        <taxon>Actinomycetes</taxon>
        <taxon>Mycobacteriales</taxon>
        <taxon>Gordoniaceae</taxon>
        <taxon>Gordonia</taxon>
    </lineage>
</organism>
<feature type="domain" description="HNH nuclease" evidence="2">
    <location>
        <begin position="324"/>
        <end position="374"/>
    </location>
</feature>
<dbReference type="Pfam" id="PF01844">
    <property type="entry name" value="HNH"/>
    <property type="match status" value="1"/>
</dbReference>
<reference evidence="3 4" key="1">
    <citation type="submission" date="2012-02" db="EMBL/GenBank/DDBJ databases">
        <title>Whole genome shotgun sequence of Gordonia terrae NBRC 100016.</title>
        <authorList>
            <person name="Takarada H."/>
            <person name="Hosoyama A."/>
            <person name="Tsuchikane K."/>
            <person name="Katsumata H."/>
            <person name="Yamazaki S."/>
            <person name="Fujita N."/>
        </authorList>
    </citation>
    <scope>NUCLEOTIDE SEQUENCE [LARGE SCALE GENOMIC DNA]</scope>
    <source>
        <strain evidence="3 4">NBRC 100016</strain>
    </source>
</reference>
<dbReference type="Pfam" id="PF02720">
    <property type="entry name" value="DUF222"/>
    <property type="match status" value="1"/>
</dbReference>
<accession>A0ABQ0HHS8</accession>
<dbReference type="SMART" id="SM00507">
    <property type="entry name" value="HNHc"/>
    <property type="match status" value="1"/>
</dbReference>
<gene>
    <name evidence="3" type="ORF">GOTRE_125_00740</name>
</gene>
<dbReference type="InterPro" id="IPR002711">
    <property type="entry name" value="HNH"/>
</dbReference>